<proteinExistence type="predicted"/>
<dbReference type="EMBL" id="FWWY01000001">
    <property type="protein sequence ID" value="SMC01890.1"/>
    <property type="molecule type" value="Genomic_DNA"/>
</dbReference>
<name>A0A1W1W759_SULTA</name>
<evidence type="ECO:0000313" key="2">
    <source>
        <dbReference type="Proteomes" id="UP000192660"/>
    </source>
</evidence>
<dbReference type="AlphaFoldDB" id="A0A1W1W759"/>
<keyword evidence="2" id="KW-1185">Reference proteome</keyword>
<gene>
    <name evidence="1" type="ORF">SAMN00768000_0137</name>
</gene>
<sequence length="43" mass="5226">MMASHEENPKYFWQLTKDDFRNINDTAKIAYALIDDMLDRYQL</sequence>
<accession>A0A1W1W759</accession>
<reference evidence="2" key="1">
    <citation type="submission" date="2017-04" db="EMBL/GenBank/DDBJ databases">
        <authorList>
            <person name="Varghese N."/>
            <person name="Submissions S."/>
        </authorList>
    </citation>
    <scope>NUCLEOTIDE SEQUENCE [LARGE SCALE GENOMIC DNA]</scope>
    <source>
        <strain evidence="2">DSM 9293</strain>
    </source>
</reference>
<organism evidence="1 2">
    <name type="scientific">Sulfobacillus thermosulfidooxidans (strain DSM 9293 / VKM B-1269 / AT-1)</name>
    <dbReference type="NCBI Taxonomy" id="929705"/>
    <lineage>
        <taxon>Bacteria</taxon>
        <taxon>Bacillati</taxon>
        <taxon>Bacillota</taxon>
        <taxon>Clostridia</taxon>
        <taxon>Eubacteriales</taxon>
        <taxon>Clostridiales Family XVII. Incertae Sedis</taxon>
        <taxon>Sulfobacillus</taxon>
    </lineage>
</organism>
<evidence type="ECO:0000313" key="1">
    <source>
        <dbReference type="EMBL" id="SMC01890.1"/>
    </source>
</evidence>
<dbReference type="Proteomes" id="UP000192660">
    <property type="component" value="Unassembled WGS sequence"/>
</dbReference>
<protein>
    <submittedName>
        <fullName evidence="1">Uncharacterized protein</fullName>
    </submittedName>
</protein>